<name>A0ABS0HBL6_9SPHN</name>
<evidence type="ECO:0000256" key="2">
    <source>
        <dbReference type="SAM" id="SignalP"/>
    </source>
</evidence>
<protein>
    <submittedName>
        <fullName evidence="3">Outer membrane beta-barrel protein</fullName>
    </submittedName>
</protein>
<sequence length="411" mass="45665">MAPPRAKYSIAMVFGPLALSAPGVAFGQDSSGADVGGFRVSLALDVDAYLDDNVYAQRDGGVTDVYVRTSPKLNVKKDTSRYKFNLGGAVTRFDYAERTRENRWDRNLNAGLELEPIHDTFVRGRTSYSFSHEDRGDPNNDASSVSPTPYGLWNSELSLSRELGRLKMNLDGSLQKYNYRDTARNDGGSINNGDRDRTTKALRSRLQYQFSPGYSVVLRGEWTKIDYVTDQDDFGIQRDSTTWRGTAGLYVAITNLVTGEVFAGYQTRSYRSGALRRFSSPVFGAALVWSAAPGTKVRIAADRRIEETALNAAKNYVITTLEVAADREFGKRLSASLGGRIGRNDFLGLATESLSDIARKDTLYSLDATVRYKLPRNMAVGLSYALMRRNSAQSSLDFNRNKLNLSLSWRM</sequence>
<dbReference type="RefSeq" id="WP_196274036.1">
    <property type="nucleotide sequence ID" value="NZ_JADQDC010000001.1"/>
</dbReference>
<feature type="region of interest" description="Disordered" evidence="1">
    <location>
        <begin position="128"/>
        <end position="148"/>
    </location>
</feature>
<evidence type="ECO:0000313" key="4">
    <source>
        <dbReference type="Proteomes" id="UP000600799"/>
    </source>
</evidence>
<feature type="chain" id="PRO_5045407931" evidence="2">
    <location>
        <begin position="28"/>
        <end position="411"/>
    </location>
</feature>
<dbReference type="EMBL" id="JADQDC010000001">
    <property type="protein sequence ID" value="MBF9149670.1"/>
    <property type="molecule type" value="Genomic_DNA"/>
</dbReference>
<accession>A0ABS0HBL6</accession>
<feature type="signal peptide" evidence="2">
    <location>
        <begin position="1"/>
        <end position="27"/>
    </location>
</feature>
<dbReference type="InterPro" id="IPR018759">
    <property type="entry name" value="BBP2_2"/>
</dbReference>
<reference evidence="3 4" key="1">
    <citation type="submission" date="2020-11" db="EMBL/GenBank/DDBJ databases">
        <title>The genome sequence of Novosphingobium sp. 1Y9A.</title>
        <authorList>
            <person name="Liu Y."/>
        </authorList>
    </citation>
    <scope>NUCLEOTIDE SEQUENCE [LARGE SCALE GENOMIC DNA]</scope>
    <source>
        <strain evidence="3 4">1Y9A</strain>
    </source>
</reference>
<organism evidence="3 4">
    <name type="scientific">Novosphingobium jiangmenense</name>
    <dbReference type="NCBI Taxonomy" id="2791981"/>
    <lineage>
        <taxon>Bacteria</taxon>
        <taxon>Pseudomonadati</taxon>
        <taxon>Pseudomonadota</taxon>
        <taxon>Alphaproteobacteria</taxon>
        <taxon>Sphingomonadales</taxon>
        <taxon>Sphingomonadaceae</taxon>
        <taxon>Novosphingobium</taxon>
    </lineage>
</organism>
<gene>
    <name evidence="3" type="ORF">I2488_01500</name>
</gene>
<evidence type="ECO:0000256" key="1">
    <source>
        <dbReference type="SAM" id="MobiDB-lite"/>
    </source>
</evidence>
<dbReference type="Pfam" id="PF10082">
    <property type="entry name" value="BBP2_2"/>
    <property type="match status" value="1"/>
</dbReference>
<evidence type="ECO:0000313" key="3">
    <source>
        <dbReference type="EMBL" id="MBF9149670.1"/>
    </source>
</evidence>
<dbReference type="SUPFAM" id="SSF56935">
    <property type="entry name" value="Porins"/>
    <property type="match status" value="1"/>
</dbReference>
<keyword evidence="4" id="KW-1185">Reference proteome</keyword>
<proteinExistence type="predicted"/>
<comment type="caution">
    <text evidence="3">The sequence shown here is derived from an EMBL/GenBank/DDBJ whole genome shotgun (WGS) entry which is preliminary data.</text>
</comment>
<dbReference type="Proteomes" id="UP000600799">
    <property type="component" value="Unassembled WGS sequence"/>
</dbReference>
<keyword evidence="2" id="KW-0732">Signal</keyword>